<protein>
    <submittedName>
        <fullName evidence="2">Uncharacterized protein</fullName>
    </submittedName>
</protein>
<dbReference type="Proteomes" id="UP000886841">
    <property type="component" value="Unassembled WGS sequence"/>
</dbReference>
<sequence length="68" mass="7454">MRANKSRTSGQASEARFFPVCGGAVVKRGTAQKGKIRGQFSEQNSEQKQRKIRQNRTILTDFGPSGGI</sequence>
<gene>
    <name evidence="2" type="ORF">IAB98_07450</name>
</gene>
<reference evidence="2" key="1">
    <citation type="submission" date="2020-10" db="EMBL/GenBank/DDBJ databases">
        <authorList>
            <person name="Gilroy R."/>
        </authorList>
    </citation>
    <scope>NUCLEOTIDE SEQUENCE</scope>
    <source>
        <strain evidence="2">ChiSxjej1B13-7041</strain>
    </source>
</reference>
<dbReference type="AlphaFoldDB" id="A0A9D1JFT0"/>
<organism evidence="2 3">
    <name type="scientific">Candidatus Egerieimonas intestinavium</name>
    <dbReference type="NCBI Taxonomy" id="2840777"/>
    <lineage>
        <taxon>Bacteria</taxon>
        <taxon>Bacillati</taxon>
        <taxon>Bacillota</taxon>
        <taxon>Clostridia</taxon>
        <taxon>Lachnospirales</taxon>
        <taxon>Lachnospiraceae</taxon>
        <taxon>Lachnospiraceae incertae sedis</taxon>
        <taxon>Candidatus Egerieimonas</taxon>
    </lineage>
</organism>
<comment type="caution">
    <text evidence="2">The sequence shown here is derived from an EMBL/GenBank/DDBJ whole genome shotgun (WGS) entry which is preliminary data.</text>
</comment>
<dbReference type="EMBL" id="DVHU01000064">
    <property type="protein sequence ID" value="HIR93234.1"/>
    <property type="molecule type" value="Genomic_DNA"/>
</dbReference>
<evidence type="ECO:0000313" key="3">
    <source>
        <dbReference type="Proteomes" id="UP000886841"/>
    </source>
</evidence>
<reference evidence="2" key="2">
    <citation type="journal article" date="2021" name="PeerJ">
        <title>Extensive microbial diversity within the chicken gut microbiome revealed by metagenomics and culture.</title>
        <authorList>
            <person name="Gilroy R."/>
            <person name="Ravi A."/>
            <person name="Getino M."/>
            <person name="Pursley I."/>
            <person name="Horton D.L."/>
            <person name="Alikhan N.F."/>
            <person name="Baker D."/>
            <person name="Gharbi K."/>
            <person name="Hall N."/>
            <person name="Watson M."/>
            <person name="Adriaenssens E.M."/>
            <person name="Foster-Nyarko E."/>
            <person name="Jarju S."/>
            <person name="Secka A."/>
            <person name="Antonio M."/>
            <person name="Oren A."/>
            <person name="Chaudhuri R.R."/>
            <person name="La Ragione R."/>
            <person name="Hildebrand F."/>
            <person name="Pallen M.J."/>
        </authorList>
    </citation>
    <scope>NUCLEOTIDE SEQUENCE</scope>
    <source>
        <strain evidence="2">ChiSxjej1B13-7041</strain>
    </source>
</reference>
<accession>A0A9D1JFT0</accession>
<feature type="region of interest" description="Disordered" evidence="1">
    <location>
        <begin position="31"/>
        <end position="68"/>
    </location>
</feature>
<evidence type="ECO:0000256" key="1">
    <source>
        <dbReference type="SAM" id="MobiDB-lite"/>
    </source>
</evidence>
<name>A0A9D1JFT0_9FIRM</name>
<proteinExistence type="predicted"/>
<evidence type="ECO:0000313" key="2">
    <source>
        <dbReference type="EMBL" id="HIR93234.1"/>
    </source>
</evidence>